<proteinExistence type="predicted"/>
<dbReference type="InterPro" id="IPR019206">
    <property type="entry name" value="DUF2085_TM"/>
</dbReference>
<evidence type="ECO:0008006" key="6">
    <source>
        <dbReference type="Google" id="ProtNLM"/>
    </source>
</evidence>
<evidence type="ECO:0000313" key="5">
    <source>
        <dbReference type="Proteomes" id="UP000246004"/>
    </source>
</evidence>
<dbReference type="Proteomes" id="UP000217528">
    <property type="component" value="Unassembled WGS sequence"/>
</dbReference>
<evidence type="ECO:0000313" key="3">
    <source>
        <dbReference type="EMBL" id="PWL08822.1"/>
    </source>
</evidence>
<protein>
    <recommendedName>
        <fullName evidence="6">DUF2085 domain-containing protein</fullName>
    </recommendedName>
</protein>
<keyword evidence="1" id="KW-1133">Transmembrane helix</keyword>
<dbReference type="Pfam" id="PF09858">
    <property type="entry name" value="DUF2085"/>
    <property type="match status" value="1"/>
</dbReference>
<organism evidence="2 4">
    <name type="scientific">Methanosphaera cuniculi</name>
    <dbReference type="NCBI Taxonomy" id="1077256"/>
    <lineage>
        <taxon>Archaea</taxon>
        <taxon>Methanobacteriati</taxon>
        <taxon>Methanobacteriota</taxon>
        <taxon>Methanomada group</taxon>
        <taxon>Methanobacteria</taxon>
        <taxon>Methanobacteriales</taxon>
        <taxon>Methanobacteriaceae</taxon>
        <taxon>Methanosphaera</taxon>
    </lineage>
</organism>
<gene>
    <name evidence="2" type="ORF">ASJ82_01660</name>
    <name evidence="3" type="ORF">MSCUN_02600</name>
</gene>
<dbReference type="RefSeq" id="WP_095608177.1">
    <property type="nucleotide sequence ID" value="NZ_CAUHCB010000004.1"/>
</dbReference>
<comment type="caution">
    <text evidence="2">The sequence shown here is derived from an EMBL/GenBank/DDBJ whole genome shotgun (WGS) entry which is preliminary data.</text>
</comment>
<dbReference type="AlphaFoldDB" id="A0A2A2HEW5"/>
<keyword evidence="4" id="KW-1185">Reference proteome</keyword>
<sequence length="111" mass="13132">MDFNRLSKFICHRRPERSFFFHNHQFPVCARCTGLYITMIIYLIYAYFIPIHYTQLYLYTAILLIIPCLVDGTTQALKLRESNNKLRLITGLLAGIGIMIILKMIKLTMWR</sequence>
<feature type="transmembrane region" description="Helical" evidence="1">
    <location>
        <begin position="28"/>
        <end position="50"/>
    </location>
</feature>
<reference evidence="2 4" key="2">
    <citation type="journal article" date="2017" name="BMC Genomics">
        <title>Genomic analysis of methanogenic archaea reveals a shift towards energy conservation.</title>
        <authorList>
            <person name="Gilmore S.P."/>
            <person name="Henske J.K."/>
            <person name="Sexton J.A."/>
            <person name="Solomon K.V."/>
            <person name="Seppala S."/>
            <person name="Yoo J.I."/>
            <person name="Huyett L.M."/>
            <person name="Pressman A."/>
            <person name="Cogan J.Z."/>
            <person name="Kivenson V."/>
            <person name="Peng X."/>
            <person name="Tan Y."/>
            <person name="Valentine D.L."/>
            <person name="O'Malley M.A."/>
        </authorList>
    </citation>
    <scope>NUCLEOTIDE SEQUENCE [LARGE SCALE GENOMIC DNA]</scope>
    <source>
        <strain evidence="2 4">1R-7</strain>
    </source>
</reference>
<dbReference type="EMBL" id="LWMS01000008">
    <property type="protein sequence ID" value="PWL08822.1"/>
    <property type="molecule type" value="Genomic_DNA"/>
</dbReference>
<feature type="transmembrane region" description="Helical" evidence="1">
    <location>
        <begin position="56"/>
        <end position="74"/>
    </location>
</feature>
<keyword evidence="1" id="KW-0812">Transmembrane</keyword>
<dbReference type="Proteomes" id="UP000246004">
    <property type="component" value="Unassembled WGS sequence"/>
</dbReference>
<dbReference type="OrthoDB" id="65798at2157"/>
<feature type="transmembrane region" description="Helical" evidence="1">
    <location>
        <begin position="86"/>
        <end position="105"/>
    </location>
</feature>
<name>A0A2A2HEW5_9EURY</name>
<accession>A0A2A2HEW5</accession>
<evidence type="ECO:0000313" key="2">
    <source>
        <dbReference type="EMBL" id="PAV07972.1"/>
    </source>
</evidence>
<keyword evidence="1" id="KW-0472">Membrane</keyword>
<reference evidence="3 5" key="1">
    <citation type="submission" date="2016-04" db="EMBL/GenBank/DDBJ databases">
        <title>Genome sequence of Methanosphaera cuniculi DSM 4103.</title>
        <authorList>
            <person name="Poehlein A."/>
            <person name="Seedorf H."/>
            <person name="Daniel R."/>
        </authorList>
    </citation>
    <scope>NUCLEOTIDE SEQUENCE [LARGE SCALE GENOMIC DNA]</scope>
    <source>
        <strain evidence="3 5">DSM 4103</strain>
    </source>
</reference>
<evidence type="ECO:0000313" key="4">
    <source>
        <dbReference type="Proteomes" id="UP000217528"/>
    </source>
</evidence>
<evidence type="ECO:0000256" key="1">
    <source>
        <dbReference type="SAM" id="Phobius"/>
    </source>
</evidence>
<dbReference type="EMBL" id="LMVN01000004">
    <property type="protein sequence ID" value="PAV07972.1"/>
    <property type="molecule type" value="Genomic_DNA"/>
</dbReference>